<dbReference type="EnsemblPlants" id="AVESA.00010b.r2.3AG0407970.1">
    <property type="protein sequence ID" value="AVESA.00010b.r2.3AG0407970.1.CDS"/>
    <property type="gene ID" value="AVESA.00010b.r2.3AG0407970"/>
</dbReference>
<reference evidence="1" key="2">
    <citation type="submission" date="2025-09" db="UniProtKB">
        <authorList>
            <consortium name="EnsemblPlants"/>
        </authorList>
    </citation>
    <scope>IDENTIFICATION</scope>
</reference>
<reference evidence="1" key="1">
    <citation type="submission" date="2021-05" db="EMBL/GenBank/DDBJ databases">
        <authorList>
            <person name="Scholz U."/>
            <person name="Mascher M."/>
            <person name="Fiebig A."/>
        </authorList>
    </citation>
    <scope>NUCLEOTIDE SEQUENCE [LARGE SCALE GENOMIC DNA]</scope>
</reference>
<keyword evidence="2" id="KW-1185">Reference proteome</keyword>
<proteinExistence type="predicted"/>
<name>A0ACD5VED4_AVESA</name>
<accession>A0ACD5VED4</accession>
<organism evidence="1 2">
    <name type="scientific">Avena sativa</name>
    <name type="common">Oat</name>
    <dbReference type="NCBI Taxonomy" id="4498"/>
    <lineage>
        <taxon>Eukaryota</taxon>
        <taxon>Viridiplantae</taxon>
        <taxon>Streptophyta</taxon>
        <taxon>Embryophyta</taxon>
        <taxon>Tracheophyta</taxon>
        <taxon>Spermatophyta</taxon>
        <taxon>Magnoliopsida</taxon>
        <taxon>Liliopsida</taxon>
        <taxon>Poales</taxon>
        <taxon>Poaceae</taxon>
        <taxon>BOP clade</taxon>
        <taxon>Pooideae</taxon>
        <taxon>Poodae</taxon>
        <taxon>Poeae</taxon>
        <taxon>Poeae Chloroplast Group 1 (Aveneae type)</taxon>
        <taxon>Aveninae</taxon>
        <taxon>Avena</taxon>
    </lineage>
</organism>
<evidence type="ECO:0000313" key="2">
    <source>
        <dbReference type="Proteomes" id="UP001732700"/>
    </source>
</evidence>
<sequence length="218" mass="22994">MATRSASFGVTGRLHIRAACPASNAQLSKLTEASNQRAMMTNRGRLSASILLMLSLLAVSRPSGAAAVDDDVGSTIRLPSDTHEASAAARPWKCCDAALCTKSNPPICRCTDEVDQCAATCKSCEPSPSNPSRFVCNDQYIGDPGPICRPWECCDSAPCTKSIPPMCRCTDEVEQCAATCKSCVPAASDPYLRVCKDIYRGYPGPRCSAADGNTGGCN</sequence>
<evidence type="ECO:0000313" key="1">
    <source>
        <dbReference type="EnsemblPlants" id="AVESA.00010b.r2.3AG0407970.1.CDS"/>
    </source>
</evidence>
<dbReference type="Proteomes" id="UP001732700">
    <property type="component" value="Chromosome 3A"/>
</dbReference>
<protein>
    <submittedName>
        <fullName evidence="1">Uncharacterized protein</fullName>
    </submittedName>
</protein>